<sequence length="282" mass="32429">MLDHRQKLAGNHLCSSNSTYQLNSSRDSKGEMDFNFWDLSNTLSTDNKGDQFEASKLMRSVSHDEDLSETYIERNFKNEYPPLFSNDHNQTCLSPTSRRGAISEGKRQLMEMIQDMPESCFELSLKDMVDGQEAVLEAPEEIIIDETSLHNITKVQFEKKIKKIKSKSNKPRQMLRVESFESETFLLKMFFPTSLASKKKAKVGKCSTEQLDKDRWIKRFFLAGEKRNNLGSSISESSSGSSCNNTRSSNVTRYADCHFSPGCWTFFHTMKSRIQQRRGCIF</sequence>
<evidence type="ECO:0000313" key="1">
    <source>
        <dbReference type="EMBL" id="KAJ7957033.1"/>
    </source>
</evidence>
<dbReference type="PANTHER" id="PTHR34193">
    <property type="entry name" value="OS11G0199801 PROTEIN"/>
    <property type="match status" value="1"/>
</dbReference>
<dbReference type="Proteomes" id="UP001163823">
    <property type="component" value="Chromosome 9"/>
</dbReference>
<organism evidence="1 2">
    <name type="scientific">Quillaja saponaria</name>
    <name type="common">Soap bark tree</name>
    <dbReference type="NCBI Taxonomy" id="32244"/>
    <lineage>
        <taxon>Eukaryota</taxon>
        <taxon>Viridiplantae</taxon>
        <taxon>Streptophyta</taxon>
        <taxon>Embryophyta</taxon>
        <taxon>Tracheophyta</taxon>
        <taxon>Spermatophyta</taxon>
        <taxon>Magnoliopsida</taxon>
        <taxon>eudicotyledons</taxon>
        <taxon>Gunneridae</taxon>
        <taxon>Pentapetalae</taxon>
        <taxon>rosids</taxon>
        <taxon>fabids</taxon>
        <taxon>Fabales</taxon>
        <taxon>Quillajaceae</taxon>
        <taxon>Quillaja</taxon>
    </lineage>
</organism>
<dbReference type="PANTHER" id="PTHR34193:SF10">
    <property type="entry name" value="DUF1645 FAMILY PROTEIN"/>
    <property type="match status" value="1"/>
</dbReference>
<dbReference type="KEGG" id="qsa:O6P43_023385"/>
<accession>A0AAD7LFA3</accession>
<evidence type="ECO:0000313" key="2">
    <source>
        <dbReference type="Proteomes" id="UP001163823"/>
    </source>
</evidence>
<dbReference type="EMBL" id="JARAOO010000009">
    <property type="protein sequence ID" value="KAJ7957033.1"/>
    <property type="molecule type" value="Genomic_DNA"/>
</dbReference>
<gene>
    <name evidence="1" type="ORF">O6P43_023385</name>
</gene>
<dbReference type="AlphaFoldDB" id="A0AAD7LFA3"/>
<name>A0AAD7LFA3_QUISA</name>
<keyword evidence="2" id="KW-1185">Reference proteome</keyword>
<proteinExistence type="predicted"/>
<protein>
    <submittedName>
        <fullName evidence="1">Patatin-like phospholipase domain protein</fullName>
    </submittedName>
</protein>
<reference evidence="1" key="1">
    <citation type="journal article" date="2023" name="Science">
        <title>Elucidation of the pathway for biosynthesis of saponin adjuvants from the soapbark tree.</title>
        <authorList>
            <person name="Reed J."/>
            <person name="Orme A."/>
            <person name="El-Demerdash A."/>
            <person name="Owen C."/>
            <person name="Martin L.B.B."/>
            <person name="Misra R.C."/>
            <person name="Kikuchi S."/>
            <person name="Rejzek M."/>
            <person name="Martin A.C."/>
            <person name="Harkess A."/>
            <person name="Leebens-Mack J."/>
            <person name="Louveau T."/>
            <person name="Stephenson M.J."/>
            <person name="Osbourn A."/>
        </authorList>
    </citation>
    <scope>NUCLEOTIDE SEQUENCE</scope>
    <source>
        <strain evidence="1">S10</strain>
    </source>
</reference>
<comment type="caution">
    <text evidence="1">The sequence shown here is derived from an EMBL/GenBank/DDBJ whole genome shotgun (WGS) entry which is preliminary data.</text>
</comment>